<dbReference type="PRINTS" id="PR00420">
    <property type="entry name" value="RNGMNOXGNASE"/>
</dbReference>
<feature type="domain" description="FAD-binding" evidence="6">
    <location>
        <begin position="178"/>
        <end position="260"/>
    </location>
</feature>
<keyword evidence="4" id="KW-0560">Oxidoreductase</keyword>
<evidence type="ECO:0000256" key="2">
    <source>
        <dbReference type="ARBA" id="ARBA00022630"/>
    </source>
</evidence>
<evidence type="ECO:0000313" key="7">
    <source>
        <dbReference type="EMBL" id="KAG0320773.1"/>
    </source>
</evidence>
<dbReference type="Proteomes" id="UP000738325">
    <property type="component" value="Unassembled WGS sequence"/>
</dbReference>
<dbReference type="GO" id="GO:0004497">
    <property type="term" value="F:monooxygenase activity"/>
    <property type="evidence" value="ECO:0007669"/>
    <property type="project" value="InterPro"/>
</dbReference>
<dbReference type="InterPro" id="IPR002938">
    <property type="entry name" value="FAD-bd"/>
</dbReference>
<dbReference type="InterPro" id="IPR050562">
    <property type="entry name" value="FAD_mOase_fung"/>
</dbReference>
<dbReference type="AlphaFoldDB" id="A0A9P6RI32"/>
<comment type="similarity">
    <text evidence="1">Belongs to the paxM FAD-dependent monooxygenase family.</text>
</comment>
<dbReference type="GO" id="GO:0071949">
    <property type="term" value="F:FAD binding"/>
    <property type="evidence" value="ECO:0007669"/>
    <property type="project" value="InterPro"/>
</dbReference>
<dbReference type="Pfam" id="PF01494">
    <property type="entry name" value="FAD_binding_3"/>
    <property type="match status" value="1"/>
</dbReference>
<dbReference type="InterPro" id="IPR036188">
    <property type="entry name" value="FAD/NAD-bd_sf"/>
</dbReference>
<sequence length="329" mass="36808">MLAQIDPSKIHFGKKVISIKHPSEGGVTINCTDNTSYSGDILVGADGSYSSVRQALYKDLNEKKVLPYSDTQGLEMGYITMVGTTDALDEKKYVELKDDFTHFHFIVGKGKPYTWSTFTVPGKKICWGVQIQLKATSAEDREFKNTEWGPEGNEAMIKEIQDFPTTYGRLGDFIEKTPRERISKVYLEEKMFETWHHGRVVLIGDAAHKMLPSAGQGAVNAMQDAVILASCLYDIALNPTAENIDSAFQSYKAQRYPHVKFQFDSSKLMAKVIFGQSILHRDTIAAAAYRPQCTFLPFTPNRGTHAPLPQLPSSRYQQEHQSEQAATPV</sequence>
<proteinExistence type="inferred from homology"/>
<dbReference type="Gene3D" id="3.50.50.60">
    <property type="entry name" value="FAD/NAD(P)-binding domain"/>
    <property type="match status" value="1"/>
</dbReference>
<keyword evidence="8" id="KW-1185">Reference proteome</keyword>
<protein>
    <recommendedName>
        <fullName evidence="6">FAD-binding domain-containing protein</fullName>
    </recommendedName>
</protein>
<dbReference type="PANTHER" id="PTHR47356:SF2">
    <property type="entry name" value="FAD-BINDING DOMAIN-CONTAINING PROTEIN-RELATED"/>
    <property type="match status" value="1"/>
</dbReference>
<dbReference type="EMBL" id="JAAAIP010000269">
    <property type="protein sequence ID" value="KAG0320773.1"/>
    <property type="molecule type" value="Genomic_DNA"/>
</dbReference>
<accession>A0A9P6RI32</accession>
<keyword evidence="2" id="KW-0285">Flavoprotein</keyword>
<evidence type="ECO:0000256" key="5">
    <source>
        <dbReference type="SAM" id="MobiDB-lite"/>
    </source>
</evidence>
<feature type="region of interest" description="Disordered" evidence="5">
    <location>
        <begin position="304"/>
        <end position="329"/>
    </location>
</feature>
<comment type="caution">
    <text evidence="7">The sequence shown here is derived from an EMBL/GenBank/DDBJ whole genome shotgun (WGS) entry which is preliminary data.</text>
</comment>
<dbReference type="SUPFAM" id="SSF51905">
    <property type="entry name" value="FAD/NAD(P)-binding domain"/>
    <property type="match status" value="1"/>
</dbReference>
<evidence type="ECO:0000256" key="1">
    <source>
        <dbReference type="ARBA" id="ARBA00007992"/>
    </source>
</evidence>
<evidence type="ECO:0000313" key="8">
    <source>
        <dbReference type="Proteomes" id="UP000738325"/>
    </source>
</evidence>
<evidence type="ECO:0000256" key="4">
    <source>
        <dbReference type="ARBA" id="ARBA00023002"/>
    </source>
</evidence>
<reference evidence="7" key="1">
    <citation type="journal article" date="2020" name="Fungal Divers.">
        <title>Resolving the Mortierellaceae phylogeny through synthesis of multi-gene phylogenetics and phylogenomics.</title>
        <authorList>
            <person name="Vandepol N."/>
            <person name="Liber J."/>
            <person name="Desiro A."/>
            <person name="Na H."/>
            <person name="Kennedy M."/>
            <person name="Barry K."/>
            <person name="Grigoriev I.V."/>
            <person name="Miller A.N."/>
            <person name="O'Donnell K."/>
            <person name="Stajich J.E."/>
            <person name="Bonito G."/>
        </authorList>
    </citation>
    <scope>NUCLEOTIDE SEQUENCE</scope>
    <source>
        <strain evidence="7">REB-010B</strain>
    </source>
</reference>
<name>A0A9P6RI32_9FUNG</name>
<evidence type="ECO:0000256" key="3">
    <source>
        <dbReference type="ARBA" id="ARBA00022827"/>
    </source>
</evidence>
<organism evidence="7 8">
    <name type="scientific">Dissophora globulifera</name>
    <dbReference type="NCBI Taxonomy" id="979702"/>
    <lineage>
        <taxon>Eukaryota</taxon>
        <taxon>Fungi</taxon>
        <taxon>Fungi incertae sedis</taxon>
        <taxon>Mucoromycota</taxon>
        <taxon>Mortierellomycotina</taxon>
        <taxon>Mortierellomycetes</taxon>
        <taxon>Mortierellales</taxon>
        <taxon>Mortierellaceae</taxon>
        <taxon>Dissophora</taxon>
    </lineage>
</organism>
<evidence type="ECO:0000259" key="6">
    <source>
        <dbReference type="Pfam" id="PF01494"/>
    </source>
</evidence>
<dbReference type="OrthoDB" id="655030at2759"/>
<keyword evidence="3" id="KW-0274">FAD</keyword>
<gene>
    <name evidence="7" type="ORF">BGZ99_004315</name>
</gene>
<dbReference type="PANTHER" id="PTHR47356">
    <property type="entry name" value="FAD-DEPENDENT MONOOXYGENASE ASQG-RELATED"/>
    <property type="match status" value="1"/>
</dbReference>